<comment type="caution">
    <text evidence="3">The sequence shown here is derived from an EMBL/GenBank/DDBJ whole genome shotgun (WGS) entry which is preliminary data.</text>
</comment>
<dbReference type="PANTHER" id="PTHR30461:SF23">
    <property type="entry name" value="DNA RECOMBINASE-RELATED"/>
    <property type="match status" value="1"/>
</dbReference>
<evidence type="ECO:0000259" key="2">
    <source>
        <dbReference type="PROSITE" id="PS51737"/>
    </source>
</evidence>
<proteinExistence type="predicted"/>
<evidence type="ECO:0000313" key="4">
    <source>
        <dbReference type="Proteomes" id="UP001565220"/>
    </source>
</evidence>
<dbReference type="InterPro" id="IPR006119">
    <property type="entry name" value="Resolv_N"/>
</dbReference>
<dbReference type="SMART" id="SM00857">
    <property type="entry name" value="Resolvase"/>
    <property type="match status" value="1"/>
</dbReference>
<dbReference type="Gene3D" id="3.90.1750.20">
    <property type="entry name" value="Putative Large Serine Recombinase, Chain B, Domain 2"/>
    <property type="match status" value="1"/>
</dbReference>
<dbReference type="InterPro" id="IPR011109">
    <property type="entry name" value="DNA_bind_recombinase_dom"/>
</dbReference>
<dbReference type="PANTHER" id="PTHR30461">
    <property type="entry name" value="DNA-INVERTASE FROM LAMBDOID PROPHAGE"/>
    <property type="match status" value="1"/>
</dbReference>
<dbReference type="Pfam" id="PF00239">
    <property type="entry name" value="Resolvase"/>
    <property type="match status" value="1"/>
</dbReference>
<dbReference type="Proteomes" id="UP001565220">
    <property type="component" value="Unassembled WGS sequence"/>
</dbReference>
<gene>
    <name evidence="3" type="ORF">AB8S09_02200</name>
</gene>
<organism evidence="3 4">
    <name type="scientific">Clostridium lapidicellarium</name>
    <dbReference type="NCBI Taxonomy" id="3240931"/>
    <lineage>
        <taxon>Bacteria</taxon>
        <taxon>Bacillati</taxon>
        <taxon>Bacillota</taxon>
        <taxon>Clostridia</taxon>
        <taxon>Eubacteriales</taxon>
        <taxon>Clostridiaceae</taxon>
        <taxon>Clostridium</taxon>
    </lineage>
</organism>
<dbReference type="InterPro" id="IPR036162">
    <property type="entry name" value="Resolvase-like_N_sf"/>
</dbReference>
<protein>
    <submittedName>
        <fullName evidence="3">Recombinase family protein</fullName>
    </submittedName>
</protein>
<keyword evidence="4" id="KW-1185">Reference proteome</keyword>
<feature type="domain" description="Recombinase" evidence="2">
    <location>
        <begin position="188"/>
        <end position="314"/>
    </location>
</feature>
<accession>A0ABV4DT96</accession>
<dbReference type="EMBL" id="JBGFFE010000002">
    <property type="protein sequence ID" value="MEY8762463.1"/>
    <property type="molecule type" value="Genomic_DNA"/>
</dbReference>
<dbReference type="Pfam" id="PF07508">
    <property type="entry name" value="Recombinase"/>
    <property type="match status" value="1"/>
</dbReference>
<dbReference type="CDD" id="cd00338">
    <property type="entry name" value="Ser_Recombinase"/>
    <property type="match status" value="1"/>
</dbReference>
<evidence type="ECO:0000313" key="3">
    <source>
        <dbReference type="EMBL" id="MEY8762463.1"/>
    </source>
</evidence>
<name>A0ABV4DT96_9CLOT</name>
<dbReference type="Pfam" id="PF13408">
    <property type="entry name" value="Zn_ribbon_recom"/>
    <property type="match status" value="1"/>
</dbReference>
<sequence length="549" mass="63725">MKEGFILKKIISIAARNVSFSDNGQFLRKTRVCAYCRVSTGSLKQSESLKTQVSYYGRYIKNKAEWEYAGVFADEGISGTGMLKRTEFNKMIRACELGKIDLIMTKSISRFARNSADCLDVVRHLKNIGVGVYFERENINTLGADSELVLSILSSIAQDESRNISENVKWGVQKRFREGKVYIATKRFLGYDLNNEKQLTVNSNEAQIVKRIYSEYLNGRSLKEIKSGLEKDNIKTVTGNRVWNKSTIEYILQNEKYCGDAVLQKTITVDYLTGKRKKNKGEAPKYEVKAHHESIISKEDFLKAQNIRKRKALKYGNLPEDRDKYQNRYVFSGKIICGNCGASFNRRTWNSKTKVKQIVWQCRTYINEGKSSCSMKAVDDITLKAVFVRVFNRIYEAKEDFFKRFANNIEKALKQSEKCEDVLKVDREIENISGKIKELVRKQIKGELEESTFDRKYNDLKDTLQEFKNRRNLLSYDDEKYKELLERNKKIKKFLEGREGTVTEFDDDIFENLIENIVVITPTHLEFHFKNGMVVEEEFIKKRGIKGLQ</sequence>
<dbReference type="RefSeq" id="WP_369868396.1">
    <property type="nucleotide sequence ID" value="NZ_JBGFFE010000002.1"/>
</dbReference>
<evidence type="ECO:0000259" key="1">
    <source>
        <dbReference type="PROSITE" id="PS51736"/>
    </source>
</evidence>
<reference evidence="3 4" key="1">
    <citation type="submission" date="2024-08" db="EMBL/GenBank/DDBJ databases">
        <title>Clostridium lapicellarii sp. nov., and Clostridium renhuaiense sp. nov., two species isolated from the mud in a fermentation cellar used for producing sauce-flavour Chinese liquors.</title>
        <authorList>
            <person name="Yang F."/>
            <person name="Wang H."/>
            <person name="Chen L.Q."/>
            <person name="Zhou N."/>
            <person name="Lu J.J."/>
            <person name="Pu X.X."/>
            <person name="Wan B."/>
            <person name="Wang L."/>
            <person name="Liu S.J."/>
        </authorList>
    </citation>
    <scope>NUCLEOTIDE SEQUENCE [LARGE SCALE GENOMIC DNA]</scope>
    <source>
        <strain evidence="3 4">MT-113</strain>
    </source>
</reference>
<dbReference type="SUPFAM" id="SSF53041">
    <property type="entry name" value="Resolvase-like"/>
    <property type="match status" value="1"/>
</dbReference>
<feature type="domain" description="Resolvase/invertase-type recombinase catalytic" evidence="1">
    <location>
        <begin position="31"/>
        <end position="179"/>
    </location>
</feature>
<dbReference type="PROSITE" id="PS51736">
    <property type="entry name" value="RECOMBINASES_3"/>
    <property type="match status" value="1"/>
</dbReference>
<dbReference type="InterPro" id="IPR025827">
    <property type="entry name" value="Zn_ribbon_recom_dom"/>
</dbReference>
<dbReference type="InterPro" id="IPR050639">
    <property type="entry name" value="SSR_resolvase"/>
</dbReference>
<dbReference type="InterPro" id="IPR038109">
    <property type="entry name" value="DNA_bind_recomb_sf"/>
</dbReference>
<dbReference type="PROSITE" id="PS51737">
    <property type="entry name" value="RECOMBINASE_DNA_BIND"/>
    <property type="match status" value="1"/>
</dbReference>
<dbReference type="Gene3D" id="3.40.50.1390">
    <property type="entry name" value="Resolvase, N-terminal catalytic domain"/>
    <property type="match status" value="1"/>
</dbReference>